<keyword evidence="8 9" id="KW-0949">S-adenosyl-L-methionine</keyword>
<dbReference type="RefSeq" id="WP_114511929.1">
    <property type="nucleotide sequence ID" value="NZ_QPMK01000013.1"/>
</dbReference>
<comment type="catalytic activity">
    <reaction evidence="1 9">
        <text>S-adenosyl-L-methionine + a thiopurine = S-adenosyl-L-homocysteine + a thiopurine S-methylether.</text>
        <dbReference type="EC" id="2.1.1.67"/>
    </reaction>
</comment>
<dbReference type="InterPro" id="IPR029063">
    <property type="entry name" value="SAM-dependent_MTases_sf"/>
</dbReference>
<dbReference type="AlphaFoldDB" id="A0A369TJ42"/>
<dbReference type="HAMAP" id="MF_00812">
    <property type="entry name" value="Thiopur_methtran"/>
    <property type="match status" value="1"/>
</dbReference>
<keyword evidence="6 9" id="KW-0489">Methyltransferase</keyword>
<comment type="subcellular location">
    <subcellularLocation>
        <location evidence="2 9">Cytoplasm</location>
    </subcellularLocation>
</comment>
<dbReference type="EC" id="2.1.1.67" evidence="4 9"/>
<evidence type="ECO:0000256" key="5">
    <source>
        <dbReference type="ARBA" id="ARBA00022490"/>
    </source>
</evidence>
<dbReference type="GO" id="GO:0008119">
    <property type="term" value="F:thiopurine S-methyltransferase activity"/>
    <property type="evidence" value="ECO:0007669"/>
    <property type="project" value="UniProtKB-UniRule"/>
</dbReference>
<evidence type="ECO:0000256" key="4">
    <source>
        <dbReference type="ARBA" id="ARBA00011905"/>
    </source>
</evidence>
<dbReference type="OrthoDB" id="9778208at2"/>
<dbReference type="PIRSF" id="PIRSF023956">
    <property type="entry name" value="Thiopurine_S-methyltransferase"/>
    <property type="match status" value="1"/>
</dbReference>
<reference evidence="10 11" key="1">
    <citation type="submission" date="2018-07" db="EMBL/GenBank/DDBJ databases">
        <title>Thalassococcus profundi sp. nov., a marine bacterium isolated from deep seawater of Okinawa Trough.</title>
        <authorList>
            <person name="Yu M."/>
        </authorList>
    </citation>
    <scope>NUCLEOTIDE SEQUENCE [LARGE SCALE GENOMIC DNA]</scope>
    <source>
        <strain evidence="10 11">WRAS1</strain>
    </source>
</reference>
<dbReference type="InterPro" id="IPR025835">
    <property type="entry name" value="Thiopurine_S-MeTrfase"/>
</dbReference>
<dbReference type="PANTHER" id="PTHR10259:SF11">
    <property type="entry name" value="THIOPURINE S-METHYLTRANSFERASE"/>
    <property type="match status" value="1"/>
</dbReference>
<evidence type="ECO:0000256" key="2">
    <source>
        <dbReference type="ARBA" id="ARBA00004496"/>
    </source>
</evidence>
<proteinExistence type="inferred from homology"/>
<dbReference type="PANTHER" id="PTHR10259">
    <property type="entry name" value="THIOPURINE S-METHYLTRANSFERASE"/>
    <property type="match status" value="1"/>
</dbReference>
<dbReference type="GO" id="GO:0005737">
    <property type="term" value="C:cytoplasm"/>
    <property type="evidence" value="ECO:0007669"/>
    <property type="project" value="UniProtKB-SubCell"/>
</dbReference>
<dbReference type="FunFam" id="3.40.50.150:FF:000101">
    <property type="entry name" value="Thiopurine S-methyltransferase"/>
    <property type="match status" value="1"/>
</dbReference>
<accession>A0A369TJ42</accession>
<sequence length="211" mass="23126">MEHGFWHARWAEGRIGFHEGTANALLKRHLGALQLGSGQRVFLPLCGKTRDIGWLLEQRFRVAGAELSRTAVEQLFDELGQTPEITQAGPLERFAASGAEIYVGDIFDLEPATLGPVDAVFDRAALVALPEEMRQRYAAHLEALTRGAPQLLITFEYDQSAMSGPPFNVSAEEVQRLYGDSMSPRLLERVEVPGGLKGQCPAQEVAWVLGG</sequence>
<dbReference type="NCBIfam" id="NF009732">
    <property type="entry name" value="PRK13255.1"/>
    <property type="match status" value="1"/>
</dbReference>
<dbReference type="SUPFAM" id="SSF53335">
    <property type="entry name" value="S-adenosyl-L-methionine-dependent methyltransferases"/>
    <property type="match status" value="1"/>
</dbReference>
<keyword evidence="7 9" id="KW-0808">Transferase</keyword>
<dbReference type="NCBIfam" id="TIGR03840">
    <property type="entry name" value="TMPT_Se_Te"/>
    <property type="match status" value="1"/>
</dbReference>
<gene>
    <name evidence="10" type="primary">tmpT</name>
    <name evidence="9" type="synonym">tpm</name>
    <name evidence="10" type="ORF">DU478_15775</name>
</gene>
<evidence type="ECO:0000256" key="7">
    <source>
        <dbReference type="ARBA" id="ARBA00022679"/>
    </source>
</evidence>
<name>A0A369TJ42_9RHOB</name>
<dbReference type="PROSITE" id="PS51585">
    <property type="entry name" value="SAM_MT_TPMT"/>
    <property type="match status" value="1"/>
</dbReference>
<evidence type="ECO:0000256" key="6">
    <source>
        <dbReference type="ARBA" id="ARBA00022603"/>
    </source>
</evidence>
<keyword evidence="11" id="KW-1185">Reference proteome</keyword>
<evidence type="ECO:0000256" key="1">
    <source>
        <dbReference type="ARBA" id="ARBA00000903"/>
    </source>
</evidence>
<dbReference type="Proteomes" id="UP000253977">
    <property type="component" value="Unassembled WGS sequence"/>
</dbReference>
<evidence type="ECO:0000256" key="8">
    <source>
        <dbReference type="ARBA" id="ARBA00022691"/>
    </source>
</evidence>
<dbReference type="GO" id="GO:0032259">
    <property type="term" value="P:methylation"/>
    <property type="evidence" value="ECO:0007669"/>
    <property type="project" value="UniProtKB-KW"/>
</dbReference>
<feature type="binding site" evidence="9">
    <location>
        <position position="10"/>
    </location>
    <ligand>
        <name>S-adenosyl-L-methionine</name>
        <dbReference type="ChEBI" id="CHEBI:59789"/>
    </ligand>
</feature>
<dbReference type="Gene3D" id="3.40.50.150">
    <property type="entry name" value="Vaccinia Virus protein VP39"/>
    <property type="match status" value="1"/>
</dbReference>
<feature type="binding site" evidence="9">
    <location>
        <position position="123"/>
    </location>
    <ligand>
        <name>S-adenosyl-L-methionine</name>
        <dbReference type="ChEBI" id="CHEBI:59789"/>
    </ligand>
</feature>
<evidence type="ECO:0000313" key="11">
    <source>
        <dbReference type="Proteomes" id="UP000253977"/>
    </source>
</evidence>
<protein>
    <recommendedName>
        <fullName evidence="4 9">Thiopurine S-methyltransferase</fullName>
        <ecNumber evidence="4 9">2.1.1.67</ecNumber>
    </recommendedName>
    <alternativeName>
        <fullName evidence="9">Thiopurine methyltransferase</fullName>
    </alternativeName>
</protein>
<keyword evidence="5 9" id="KW-0963">Cytoplasm</keyword>
<dbReference type="GO" id="GO:0010038">
    <property type="term" value="P:response to metal ion"/>
    <property type="evidence" value="ECO:0007669"/>
    <property type="project" value="InterPro"/>
</dbReference>
<comment type="similarity">
    <text evidence="3 9">Belongs to the class I-like SAM-binding methyltransferase superfamily. TPMT family.</text>
</comment>
<dbReference type="Pfam" id="PF05724">
    <property type="entry name" value="TPMT"/>
    <property type="match status" value="1"/>
</dbReference>
<comment type="caution">
    <text evidence="10">The sequence shown here is derived from an EMBL/GenBank/DDBJ whole genome shotgun (WGS) entry which is preliminary data.</text>
</comment>
<organism evidence="10 11">
    <name type="scientific">Thalassococcus profundi</name>
    <dbReference type="NCBI Taxonomy" id="2282382"/>
    <lineage>
        <taxon>Bacteria</taxon>
        <taxon>Pseudomonadati</taxon>
        <taxon>Pseudomonadota</taxon>
        <taxon>Alphaproteobacteria</taxon>
        <taxon>Rhodobacterales</taxon>
        <taxon>Roseobacteraceae</taxon>
        <taxon>Thalassococcus</taxon>
    </lineage>
</organism>
<feature type="binding site" evidence="9">
    <location>
        <position position="66"/>
    </location>
    <ligand>
        <name>S-adenosyl-L-methionine</name>
        <dbReference type="ChEBI" id="CHEBI:59789"/>
    </ligand>
</feature>
<dbReference type="InterPro" id="IPR022474">
    <property type="entry name" value="Thiopur_S-MeTfrase_Se/Te_detox"/>
</dbReference>
<evidence type="ECO:0000256" key="9">
    <source>
        <dbReference type="HAMAP-Rule" id="MF_00812"/>
    </source>
</evidence>
<evidence type="ECO:0000256" key="3">
    <source>
        <dbReference type="ARBA" id="ARBA00008145"/>
    </source>
</evidence>
<feature type="binding site" evidence="9">
    <location>
        <position position="45"/>
    </location>
    <ligand>
        <name>S-adenosyl-L-methionine</name>
        <dbReference type="ChEBI" id="CHEBI:59789"/>
    </ligand>
</feature>
<dbReference type="InterPro" id="IPR008854">
    <property type="entry name" value="TPMT"/>
</dbReference>
<dbReference type="EMBL" id="QPMK01000013">
    <property type="protein sequence ID" value="RDD65359.1"/>
    <property type="molecule type" value="Genomic_DNA"/>
</dbReference>
<evidence type="ECO:0000313" key="10">
    <source>
        <dbReference type="EMBL" id="RDD65359.1"/>
    </source>
</evidence>